<evidence type="ECO:0000259" key="1">
    <source>
        <dbReference type="PROSITE" id="PS50056"/>
    </source>
</evidence>
<dbReference type="EMBL" id="JAGSOY010000152">
    <property type="protein sequence ID" value="MBU2714105.1"/>
    <property type="molecule type" value="Genomic_DNA"/>
</dbReference>
<dbReference type="PROSITE" id="PS00383">
    <property type="entry name" value="TYR_PHOSPHATASE_1"/>
    <property type="match status" value="1"/>
</dbReference>
<dbReference type="InterPro" id="IPR050561">
    <property type="entry name" value="PTP"/>
</dbReference>
<organism evidence="2 3">
    <name type="scientific">Zooshikella harenae</name>
    <dbReference type="NCBI Taxonomy" id="2827238"/>
    <lineage>
        <taxon>Bacteria</taxon>
        <taxon>Pseudomonadati</taxon>
        <taxon>Pseudomonadota</taxon>
        <taxon>Gammaproteobacteria</taxon>
        <taxon>Oceanospirillales</taxon>
        <taxon>Zooshikellaceae</taxon>
        <taxon>Zooshikella</taxon>
    </lineage>
</organism>
<evidence type="ECO:0000313" key="2">
    <source>
        <dbReference type="EMBL" id="MBU2714105.1"/>
    </source>
</evidence>
<dbReference type="RefSeq" id="WP_215822376.1">
    <property type="nucleotide sequence ID" value="NZ_JAGSOY010000152.1"/>
</dbReference>
<keyword evidence="3" id="KW-1185">Reference proteome</keyword>
<dbReference type="InterPro" id="IPR029021">
    <property type="entry name" value="Prot-tyrosine_phosphatase-like"/>
</dbReference>
<proteinExistence type="predicted"/>
<dbReference type="Proteomes" id="UP000690515">
    <property type="component" value="Unassembled WGS sequence"/>
</dbReference>
<feature type="domain" description="Tyrosine specific protein phosphatases" evidence="1">
    <location>
        <begin position="82"/>
        <end position="153"/>
    </location>
</feature>
<reference evidence="2 3" key="1">
    <citation type="submission" date="2021-04" db="EMBL/GenBank/DDBJ databases">
        <authorList>
            <person name="Pira H."/>
            <person name="Risdian C."/>
            <person name="Wink J."/>
        </authorList>
    </citation>
    <scope>NUCLEOTIDE SEQUENCE [LARGE SCALE GENOMIC DNA]</scope>
    <source>
        <strain evidence="2 3">WH53</strain>
    </source>
</reference>
<dbReference type="InterPro" id="IPR000387">
    <property type="entry name" value="Tyr_Pase_dom"/>
</dbReference>
<dbReference type="PANTHER" id="PTHR23339">
    <property type="entry name" value="TYROSINE SPECIFIC PROTEIN PHOSPHATASE AND DUAL SPECIFICITY PROTEIN PHOSPHATASE"/>
    <property type="match status" value="1"/>
</dbReference>
<dbReference type="InterPro" id="IPR016130">
    <property type="entry name" value="Tyr_Pase_AS"/>
</dbReference>
<dbReference type="Pfam" id="PF22785">
    <property type="entry name" value="Tc-R-P"/>
    <property type="match status" value="1"/>
</dbReference>
<sequence>MFPRVFEVLNKETSFLAVMGRPTGGDCLEDDISYLARNEVSVIVSLLENSEIQELVLDHEPNYCQKYNIDFIRLAIPDRGLPSLVEPVKDLSTQLYKYLCEGKSVVIHCRAGIGRSGLLAAATLLHTGMTATEAFNLVSTARNVKVPDTVEQEEWLINNQSKIQN</sequence>
<comment type="caution">
    <text evidence="2">The sequence shown here is derived from an EMBL/GenBank/DDBJ whole genome shotgun (WGS) entry which is preliminary data.</text>
</comment>
<dbReference type="Gene3D" id="3.90.190.10">
    <property type="entry name" value="Protein tyrosine phosphatase superfamily"/>
    <property type="match status" value="1"/>
</dbReference>
<accession>A0ABS5ZL69</accession>
<dbReference type="PROSITE" id="PS50056">
    <property type="entry name" value="TYR_PHOSPHATASE_2"/>
    <property type="match status" value="1"/>
</dbReference>
<evidence type="ECO:0000313" key="3">
    <source>
        <dbReference type="Proteomes" id="UP000690515"/>
    </source>
</evidence>
<name>A0ABS5ZL69_9GAMM</name>
<dbReference type="SUPFAM" id="SSF52799">
    <property type="entry name" value="(Phosphotyrosine protein) phosphatases II"/>
    <property type="match status" value="1"/>
</dbReference>
<gene>
    <name evidence="2" type="ORF">KCG35_23930</name>
</gene>
<protein>
    <submittedName>
        <fullName evidence="2">Dual specificity protein phosphatase family protein</fullName>
    </submittedName>
</protein>